<organism evidence="6 7">
    <name type="scientific">Oryctolagus cuniculus</name>
    <name type="common">Rabbit</name>
    <dbReference type="NCBI Taxonomy" id="9986"/>
    <lineage>
        <taxon>Eukaryota</taxon>
        <taxon>Metazoa</taxon>
        <taxon>Chordata</taxon>
        <taxon>Craniata</taxon>
        <taxon>Vertebrata</taxon>
        <taxon>Euteleostomi</taxon>
        <taxon>Mammalia</taxon>
        <taxon>Eutheria</taxon>
        <taxon>Euarchontoglires</taxon>
        <taxon>Glires</taxon>
        <taxon>Lagomorpha</taxon>
        <taxon>Leporidae</taxon>
        <taxon>Oryctolagus</taxon>
    </lineage>
</organism>
<reference evidence="6 7" key="1">
    <citation type="journal article" date="2011" name="Nature">
        <title>A high-resolution map of human evolutionary constraint using 29 mammals.</title>
        <authorList>
            <person name="Lindblad-Toh K."/>
            <person name="Garber M."/>
            <person name="Zuk O."/>
            <person name="Lin M.F."/>
            <person name="Parker B.J."/>
            <person name="Washietl S."/>
            <person name="Kheradpour P."/>
            <person name="Ernst J."/>
            <person name="Jordan G."/>
            <person name="Mauceli E."/>
            <person name="Ward L.D."/>
            <person name="Lowe C.B."/>
            <person name="Holloway A.K."/>
            <person name="Clamp M."/>
            <person name="Gnerre S."/>
            <person name="Alfoldi J."/>
            <person name="Beal K."/>
            <person name="Chang J."/>
            <person name="Clawson H."/>
            <person name="Cuff J."/>
            <person name="Di Palma F."/>
            <person name="Fitzgerald S."/>
            <person name="Flicek P."/>
            <person name="Guttman M."/>
            <person name="Hubisz M.J."/>
            <person name="Jaffe D.B."/>
            <person name="Jungreis I."/>
            <person name="Kent W.J."/>
            <person name="Kostka D."/>
            <person name="Lara M."/>
            <person name="Martins A.L."/>
            <person name="Massingham T."/>
            <person name="Moltke I."/>
            <person name="Raney B.J."/>
            <person name="Rasmussen M.D."/>
            <person name="Robinson J."/>
            <person name="Stark A."/>
            <person name="Vilella A.J."/>
            <person name="Wen J."/>
            <person name="Xie X."/>
            <person name="Zody M.C."/>
            <person name="Baldwin J."/>
            <person name="Bloom T."/>
            <person name="Chin C.W."/>
            <person name="Heiman D."/>
            <person name="Nicol R."/>
            <person name="Nusbaum C."/>
            <person name="Young S."/>
            <person name="Wilkinson J."/>
            <person name="Worley K.C."/>
            <person name="Kovar C.L."/>
            <person name="Muzny D.M."/>
            <person name="Gibbs R.A."/>
            <person name="Cree A."/>
            <person name="Dihn H.H."/>
            <person name="Fowler G."/>
            <person name="Jhangiani S."/>
            <person name="Joshi V."/>
            <person name="Lee S."/>
            <person name="Lewis L.R."/>
            <person name="Nazareth L.V."/>
            <person name="Okwuonu G."/>
            <person name="Santibanez J."/>
            <person name="Warren W.C."/>
            <person name="Mardis E.R."/>
            <person name="Weinstock G.M."/>
            <person name="Wilson R.K."/>
            <person name="Delehaunty K."/>
            <person name="Dooling D."/>
            <person name="Fronik C."/>
            <person name="Fulton L."/>
            <person name="Fulton B."/>
            <person name="Graves T."/>
            <person name="Minx P."/>
            <person name="Sodergren E."/>
            <person name="Birney E."/>
            <person name="Margulies E.H."/>
            <person name="Herrero J."/>
            <person name="Green E.D."/>
            <person name="Haussler D."/>
            <person name="Siepel A."/>
            <person name="Goldman N."/>
            <person name="Pollard K.S."/>
            <person name="Pedersen J.S."/>
            <person name="Lander E.S."/>
            <person name="Kellis M."/>
        </authorList>
    </citation>
    <scope>NUCLEOTIDE SEQUENCE [LARGE SCALE GENOMIC DNA]</scope>
    <source>
        <strain evidence="7">Thorbecke</strain>
    </source>
</reference>
<gene>
    <name evidence="6" type="primary">DONSON</name>
</gene>
<feature type="compositionally biased region" description="Low complexity" evidence="5">
    <location>
        <begin position="45"/>
        <end position="55"/>
    </location>
</feature>
<proteinExistence type="inferred from homology"/>
<dbReference type="GO" id="GO:0033260">
    <property type="term" value="P:nuclear DNA replication"/>
    <property type="evidence" value="ECO:0007669"/>
    <property type="project" value="TreeGrafter"/>
</dbReference>
<evidence type="ECO:0000313" key="6">
    <source>
        <dbReference type="Ensembl" id="ENSOCUP00000003360.4"/>
    </source>
</evidence>
<keyword evidence="2" id="KW-0217">Developmental protein</keyword>
<evidence type="ECO:0000256" key="2">
    <source>
        <dbReference type="ARBA" id="ARBA00022473"/>
    </source>
</evidence>
<dbReference type="InterPro" id="IPR024861">
    <property type="entry name" value="Donson"/>
</dbReference>
<dbReference type="eggNOG" id="KOG4734">
    <property type="taxonomic scope" value="Eukaryota"/>
</dbReference>
<dbReference type="PANTHER" id="PTHR12972">
    <property type="entry name" value="DOWNSTREAM NEIGHBOR OF SON"/>
    <property type="match status" value="1"/>
</dbReference>
<evidence type="ECO:0000256" key="4">
    <source>
        <dbReference type="ARBA" id="ARBA00025806"/>
    </source>
</evidence>
<dbReference type="Bgee" id="ENSOCUG00000003875">
    <property type="expression patterns" value="Expressed in testis and 15 other cell types or tissues"/>
</dbReference>
<keyword evidence="7" id="KW-1185">Reference proteome</keyword>
<comment type="similarity">
    <text evidence="4">Belongs to the DONSON family.</text>
</comment>
<sequence length="491" mass="54507">MAFSVPGYSPSFKKPPEILRLRRKRARSQGAAASPSPLLPEPAPRRAALAAGLPLRPFPAAPGRSGVGGPAAARRNPFARLDNRPRAAAEPPDEPPRDQQEAADRFLDSNRENDLQWDEMSPERTAVTALPQTPQVAYKSDGPSSEGTELPVDWSIKTRLLFTSSQPFAWADHLKAQEEAQGLVQHCRATEVTLPQSIQDPKLSTELRCAFQQSLIYWLHPALSWLPLFPRIGADRKMAGKTSPWSNDETLQHILMSDWSVSFTSLYSLLKTKLCPYFYVCTYQFTVLFRAAGLAGSDAVTALISPTTRGLREAMKNEGIEFSLPLIKENGRKKETSGTSLGHAEEQAISDEDEEESFSWLEEMGVQDKIKKPDTLSIKLRKEKHEVQMDHRPESVVLVKGINTFTLLNFLINCKSLVATSGPQAGLPPTLLSPIAFRGATMQMLKEVVHKELANCGLHPKTLDQLSQIPLLGKSSLRNVEMSDYVYNWRS</sequence>
<evidence type="ECO:0000256" key="3">
    <source>
        <dbReference type="ARBA" id="ARBA00023242"/>
    </source>
</evidence>
<accession>G1SKL5</accession>
<dbReference type="GO" id="GO:0005634">
    <property type="term" value="C:nucleus"/>
    <property type="evidence" value="ECO:0007669"/>
    <property type="project" value="UniProtKB-SubCell"/>
</dbReference>
<keyword evidence="3" id="KW-0539">Nucleus</keyword>
<name>G1SKL5_RABIT</name>
<reference evidence="6" key="3">
    <citation type="submission" date="2025-09" db="UniProtKB">
        <authorList>
            <consortium name="Ensembl"/>
        </authorList>
    </citation>
    <scope>IDENTIFICATION</scope>
    <source>
        <strain evidence="6">Thorbecke</strain>
    </source>
</reference>
<dbReference type="GeneTree" id="ENSGT00390000000447"/>
<feature type="region of interest" description="Disordered" evidence="5">
    <location>
        <begin position="1"/>
        <end position="101"/>
    </location>
</feature>
<dbReference type="PANTHER" id="PTHR12972:SF0">
    <property type="entry name" value="PROTEIN DOWNSTREAM NEIGHBOR OF SON"/>
    <property type="match status" value="1"/>
</dbReference>
<comment type="subcellular location">
    <subcellularLocation>
        <location evidence="1">Nucleus</location>
    </subcellularLocation>
</comment>
<evidence type="ECO:0000313" key="7">
    <source>
        <dbReference type="Proteomes" id="UP000001811"/>
    </source>
</evidence>
<dbReference type="Proteomes" id="UP000001811">
    <property type="component" value="Unplaced"/>
</dbReference>
<protein>
    <submittedName>
        <fullName evidence="6">DNA replication fork stabilization factor DONSON</fullName>
    </submittedName>
</protein>
<feature type="region of interest" description="Disordered" evidence="5">
    <location>
        <begin position="333"/>
        <end position="353"/>
    </location>
</feature>
<dbReference type="AlphaFoldDB" id="G1SKL5"/>
<dbReference type="PRINTS" id="PR02064">
    <property type="entry name" value="DONSON"/>
</dbReference>
<evidence type="ECO:0000256" key="5">
    <source>
        <dbReference type="SAM" id="MobiDB-lite"/>
    </source>
</evidence>
<evidence type="ECO:0000256" key="1">
    <source>
        <dbReference type="ARBA" id="ARBA00004123"/>
    </source>
</evidence>
<dbReference type="HOGENOM" id="CLU_021567_0_0_1"/>
<reference evidence="6" key="2">
    <citation type="submission" date="2025-08" db="UniProtKB">
        <authorList>
            <consortium name="Ensembl"/>
        </authorList>
    </citation>
    <scope>IDENTIFICATION</scope>
    <source>
        <strain evidence="6">Thorbecke</strain>
    </source>
</reference>
<dbReference type="Ensembl" id="ENSOCUT00000003875.4">
    <property type="protein sequence ID" value="ENSOCUP00000003360.4"/>
    <property type="gene ID" value="ENSOCUG00000003875.4"/>
</dbReference>